<accession>A0A7S0GMY2</accession>
<reference evidence="2" key="1">
    <citation type="submission" date="2021-01" db="EMBL/GenBank/DDBJ databases">
        <authorList>
            <person name="Corre E."/>
            <person name="Pelletier E."/>
            <person name="Niang G."/>
            <person name="Scheremetjew M."/>
            <person name="Finn R."/>
            <person name="Kale V."/>
            <person name="Holt S."/>
            <person name="Cochrane G."/>
            <person name="Meng A."/>
            <person name="Brown T."/>
            <person name="Cohen L."/>
        </authorList>
    </citation>
    <scope>NUCLEOTIDE SEQUENCE</scope>
    <source>
        <strain evidence="2">CCAP1064/1</strain>
    </source>
</reference>
<evidence type="ECO:0000256" key="1">
    <source>
        <dbReference type="SAM" id="SignalP"/>
    </source>
</evidence>
<organism evidence="2">
    <name type="scientific">Proboscia inermis</name>
    <dbReference type="NCBI Taxonomy" id="420281"/>
    <lineage>
        <taxon>Eukaryota</taxon>
        <taxon>Sar</taxon>
        <taxon>Stramenopiles</taxon>
        <taxon>Ochrophyta</taxon>
        <taxon>Bacillariophyta</taxon>
        <taxon>Coscinodiscophyceae</taxon>
        <taxon>Rhizosoleniophycidae</taxon>
        <taxon>Rhizosoleniales</taxon>
        <taxon>Rhizosoleniaceae</taxon>
        <taxon>Proboscia</taxon>
    </lineage>
</organism>
<proteinExistence type="predicted"/>
<name>A0A7S0GMY2_9STRA</name>
<gene>
    <name evidence="2" type="ORF">PINE0816_LOCUS23434</name>
</gene>
<feature type="signal peptide" evidence="1">
    <location>
        <begin position="1"/>
        <end position="21"/>
    </location>
</feature>
<feature type="chain" id="PRO_5031078706" evidence="1">
    <location>
        <begin position="22"/>
        <end position="169"/>
    </location>
</feature>
<protein>
    <submittedName>
        <fullName evidence="2">Uncharacterized protein</fullName>
    </submittedName>
</protein>
<dbReference type="EMBL" id="HBEL01051073">
    <property type="protein sequence ID" value="CAD8427269.1"/>
    <property type="molecule type" value="Transcribed_RNA"/>
</dbReference>
<sequence>MRIRNHAKEAFLLVSLMVSEAFTMPRPKHTFAAAHLSSSSSLLKAADKEFENDGAFFFMQPFLSVFGFQEGRSSIYGPTVEVKESDYPNEEEQQARRAKAEEDMTNIPIEERDRRRFAGEAAYKVAIGYAFFSALFLDDGSFDGTLARFAVVLPLTFASGYIKSADRGL</sequence>
<keyword evidence="1" id="KW-0732">Signal</keyword>
<dbReference type="AlphaFoldDB" id="A0A7S0GMY2"/>
<evidence type="ECO:0000313" key="2">
    <source>
        <dbReference type="EMBL" id="CAD8427269.1"/>
    </source>
</evidence>